<proteinExistence type="inferred from homology"/>
<keyword evidence="7" id="KW-1185">Reference proteome</keyword>
<dbReference type="GO" id="GO:0009279">
    <property type="term" value="C:cell outer membrane"/>
    <property type="evidence" value="ECO:0007669"/>
    <property type="project" value="UniProtKB-SubCell"/>
</dbReference>
<evidence type="ECO:0000313" key="6">
    <source>
        <dbReference type="EMBL" id="GGG32247.1"/>
    </source>
</evidence>
<evidence type="ECO:0000256" key="3">
    <source>
        <dbReference type="ARBA" id="ARBA00015281"/>
    </source>
</evidence>
<dbReference type="Pfam" id="PF05433">
    <property type="entry name" value="Rick_17kDa_Anti"/>
    <property type="match status" value="1"/>
</dbReference>
<comment type="similarity">
    <text evidence="2">Belongs to the rickettsiale 17 kDa surface antigen family.</text>
</comment>
<evidence type="ECO:0000259" key="5">
    <source>
        <dbReference type="Pfam" id="PF05433"/>
    </source>
</evidence>
<keyword evidence="4" id="KW-0449">Lipoprotein</keyword>
<evidence type="ECO:0000256" key="4">
    <source>
        <dbReference type="ARBA" id="ARBA00023288"/>
    </source>
</evidence>
<name>A0A8J2ZBV4_9PROT</name>
<dbReference type="Proteomes" id="UP000597507">
    <property type="component" value="Unassembled WGS sequence"/>
</dbReference>
<dbReference type="AlphaFoldDB" id="A0A8J2ZBV4"/>
<dbReference type="InterPro" id="IPR008816">
    <property type="entry name" value="Gly_zipper_2TM_dom"/>
</dbReference>
<evidence type="ECO:0000256" key="1">
    <source>
        <dbReference type="ARBA" id="ARBA00004459"/>
    </source>
</evidence>
<accession>A0A8J2ZBV4</accession>
<dbReference type="EMBL" id="BMKS01000005">
    <property type="protein sequence ID" value="GGG32247.1"/>
    <property type="molecule type" value="Genomic_DNA"/>
</dbReference>
<evidence type="ECO:0000313" key="7">
    <source>
        <dbReference type="Proteomes" id="UP000597507"/>
    </source>
</evidence>
<organism evidence="6 7">
    <name type="scientific">Caldovatus sediminis</name>
    <dbReference type="NCBI Taxonomy" id="2041189"/>
    <lineage>
        <taxon>Bacteria</taxon>
        <taxon>Pseudomonadati</taxon>
        <taxon>Pseudomonadota</taxon>
        <taxon>Alphaproteobacteria</taxon>
        <taxon>Acetobacterales</taxon>
        <taxon>Roseomonadaceae</taxon>
        <taxon>Caldovatus</taxon>
    </lineage>
</organism>
<reference evidence="6 7" key="1">
    <citation type="journal article" date="2014" name="Int. J. Syst. Evol. Microbiol.">
        <title>Complete genome sequence of Corynebacterium casei LMG S-19264T (=DSM 44701T), isolated from a smear-ripened cheese.</title>
        <authorList>
            <consortium name="US DOE Joint Genome Institute (JGI-PGF)"/>
            <person name="Walter F."/>
            <person name="Albersmeier A."/>
            <person name="Kalinowski J."/>
            <person name="Ruckert C."/>
        </authorList>
    </citation>
    <scope>NUCLEOTIDE SEQUENCE [LARGE SCALE GENOMIC DNA]</scope>
    <source>
        <strain evidence="6 7">CGMCC 1.16330</strain>
    </source>
</reference>
<evidence type="ECO:0000256" key="2">
    <source>
        <dbReference type="ARBA" id="ARBA00008681"/>
    </source>
</evidence>
<comment type="subcellular location">
    <subcellularLocation>
        <location evidence="1">Cell outer membrane</location>
        <topology evidence="1">Lipid-anchor</topology>
    </subcellularLocation>
</comment>
<comment type="caution">
    <text evidence="6">The sequence shown here is derived from an EMBL/GenBank/DDBJ whole genome shotgun (WGS) entry which is preliminary data.</text>
</comment>
<gene>
    <name evidence="6" type="ORF">GCM10010964_20230</name>
</gene>
<protein>
    <recommendedName>
        <fullName evidence="3">17 kDa surface antigen</fullName>
    </recommendedName>
</protein>
<sequence length="199" mass="19549">MPGGKPPAAGEAGTAPALVQEARMPISAAARPRLAVRLGAAALLGLAAACAPPTTNTTVGVGAMGVQGYATYGTIVQMRPVRMAGTRSGAGAAIGAGAGGLVGSTIGQGWRERTVAGVGGALIGGLAGAAIEEGATGGVGYEFIIQEDGRPTPITVNQTNEEGLRPGERVVITRTDRVRIARAVGAPPPPAYGYGAAVK</sequence>
<feature type="domain" description="Glycine zipper 2TM" evidence="5">
    <location>
        <begin position="90"/>
        <end position="132"/>
    </location>
</feature>